<comment type="caution">
    <text evidence="2">The sequence shown here is derived from an EMBL/GenBank/DDBJ whole genome shotgun (WGS) entry which is preliminary data.</text>
</comment>
<dbReference type="SUPFAM" id="SSF52096">
    <property type="entry name" value="ClpP/crotonase"/>
    <property type="match status" value="1"/>
</dbReference>
<evidence type="ECO:0008006" key="4">
    <source>
        <dbReference type="Google" id="ProtNLM"/>
    </source>
</evidence>
<gene>
    <name evidence="2" type="ORF">HPG69_000052</name>
</gene>
<feature type="compositionally biased region" description="Gly residues" evidence="1">
    <location>
        <begin position="182"/>
        <end position="193"/>
    </location>
</feature>
<keyword evidence="3" id="KW-1185">Reference proteome</keyword>
<feature type="compositionally biased region" description="Low complexity" evidence="1">
    <location>
        <begin position="64"/>
        <end position="85"/>
    </location>
</feature>
<dbReference type="PANTHER" id="PTHR11941:SF45">
    <property type="entry name" value="ENOYL-COA DELTA ISOMERASE 1, MITOCHONDRIAL"/>
    <property type="match status" value="1"/>
</dbReference>
<dbReference type="PANTHER" id="PTHR11941">
    <property type="entry name" value="ENOYL-COA HYDRATASE-RELATED"/>
    <property type="match status" value="1"/>
</dbReference>
<dbReference type="InterPro" id="IPR029045">
    <property type="entry name" value="ClpP/crotonase-like_dom_sf"/>
</dbReference>
<accession>A0A7J7EP88</accession>
<organism evidence="2 3">
    <name type="scientific">Diceros bicornis minor</name>
    <name type="common">South-central black rhinoceros</name>
    <dbReference type="NCBI Taxonomy" id="77932"/>
    <lineage>
        <taxon>Eukaryota</taxon>
        <taxon>Metazoa</taxon>
        <taxon>Chordata</taxon>
        <taxon>Craniata</taxon>
        <taxon>Vertebrata</taxon>
        <taxon>Euteleostomi</taxon>
        <taxon>Mammalia</taxon>
        <taxon>Eutheria</taxon>
        <taxon>Laurasiatheria</taxon>
        <taxon>Perissodactyla</taxon>
        <taxon>Rhinocerotidae</taxon>
        <taxon>Diceros</taxon>
    </lineage>
</organism>
<evidence type="ECO:0000313" key="3">
    <source>
        <dbReference type="Proteomes" id="UP000551758"/>
    </source>
</evidence>
<dbReference type="Proteomes" id="UP000551758">
    <property type="component" value="Unassembled WGS sequence"/>
</dbReference>
<dbReference type="InterPro" id="IPR001753">
    <property type="entry name" value="Enoyl-CoA_hydra/iso"/>
</dbReference>
<proteinExistence type="predicted"/>
<protein>
    <recommendedName>
        <fullName evidence="4">Enoyl-CoA delta isomerase 1</fullName>
    </recommendedName>
</protein>
<dbReference type="Gene3D" id="3.90.226.10">
    <property type="entry name" value="2-enoyl-CoA Hydratase, Chain A, domain 1"/>
    <property type="match status" value="2"/>
</dbReference>
<dbReference type="GO" id="GO:0004165">
    <property type="term" value="F:delta(3)-delta(2)-enoyl-CoA isomerase activity"/>
    <property type="evidence" value="ECO:0007669"/>
    <property type="project" value="TreeGrafter"/>
</dbReference>
<dbReference type="EMBL" id="JACDTQ010002538">
    <property type="protein sequence ID" value="KAF5917589.1"/>
    <property type="molecule type" value="Genomic_DNA"/>
</dbReference>
<dbReference type="GO" id="GO:0006635">
    <property type="term" value="P:fatty acid beta-oxidation"/>
    <property type="evidence" value="ECO:0007669"/>
    <property type="project" value="TreeGrafter"/>
</dbReference>
<evidence type="ECO:0000313" key="2">
    <source>
        <dbReference type="EMBL" id="KAF5917589.1"/>
    </source>
</evidence>
<evidence type="ECO:0000256" key="1">
    <source>
        <dbReference type="SAM" id="MobiDB-lite"/>
    </source>
</evidence>
<dbReference type="AlphaFoldDB" id="A0A7J7EP88"/>
<dbReference type="CDD" id="cd06558">
    <property type="entry name" value="crotonase-like"/>
    <property type="match status" value="1"/>
</dbReference>
<dbReference type="Pfam" id="PF00378">
    <property type="entry name" value="ECH_1"/>
    <property type="match status" value="1"/>
</dbReference>
<dbReference type="GO" id="GO:0005739">
    <property type="term" value="C:mitochondrion"/>
    <property type="evidence" value="ECO:0007669"/>
    <property type="project" value="TreeGrafter"/>
</dbReference>
<sequence>RQPATGTAVGGGQCPSCGVCEKDLSWTGGPRQASMLGDTPPGIPSVPLSNAVGSARSGLLTMASAQRGGAAPAPASRRSGLRPSPGLGGFGPGWRGGVEGRSGRAGAGVGGERTWTRTRSGVDGGGTGREGAPPRAASPYLGAAAPTPSGQDGAGGGNAGCGARSVPPVCVTSGGRRRGRGRGSGSGRGGGLTGLALPSAGTLLRGAALGCTEPAAGGGDGARSFGSQRVLVEPAPAAGVAVMKFKNPPVNSLSLELLTELVISLEKLENDKTYRGVILTSGACPAGGCLISLACDYRVLADNPKYLIGLNETLLGIVAPFWLKDTLVNTIGHRAAERALQLGLLFPPAEALQVGMVDQVVPEDQVQNTALSVMAQWMAIADHARQLTKNMMRKPTADRLVKQRDPDIQNFVSFISRDSIQKSLRTYLDKLKAKKD</sequence>
<reference evidence="2 3" key="1">
    <citation type="journal article" date="2020" name="Mol. Biol. Evol.">
        <title>Interspecific Gene Flow and the Evolution of Specialization in Black and White Rhinoceros.</title>
        <authorList>
            <person name="Moodley Y."/>
            <person name="Westbury M.V."/>
            <person name="Russo I.M."/>
            <person name="Gopalakrishnan S."/>
            <person name="Rakotoarivelo A."/>
            <person name="Olsen R.A."/>
            <person name="Prost S."/>
            <person name="Tunstall T."/>
            <person name="Ryder O.A."/>
            <person name="Dalen L."/>
            <person name="Bruford M.W."/>
        </authorList>
    </citation>
    <scope>NUCLEOTIDE SEQUENCE [LARGE SCALE GENOMIC DNA]</scope>
    <source>
        <strain evidence="2">SBR-YM</strain>
        <tissue evidence="2">Skin</tissue>
    </source>
</reference>
<dbReference type="Gene3D" id="6.10.250.170">
    <property type="match status" value="1"/>
</dbReference>
<feature type="non-terminal residue" evidence="2">
    <location>
        <position position="1"/>
    </location>
</feature>
<name>A0A7J7EP88_DICBM</name>
<feature type="compositionally biased region" description="Gly residues" evidence="1">
    <location>
        <begin position="86"/>
        <end position="111"/>
    </location>
</feature>
<feature type="region of interest" description="Disordered" evidence="1">
    <location>
        <begin position="64"/>
        <end position="193"/>
    </location>
</feature>